<dbReference type="Gene3D" id="3.30.420.10">
    <property type="entry name" value="Ribonuclease H-like superfamily/Ribonuclease H"/>
    <property type="match status" value="1"/>
</dbReference>
<dbReference type="InterPro" id="IPR013103">
    <property type="entry name" value="RVT_2"/>
</dbReference>
<dbReference type="AlphaFoldDB" id="A0AAU9LM99"/>
<dbReference type="Proteomes" id="UP001157418">
    <property type="component" value="Unassembled WGS sequence"/>
</dbReference>
<dbReference type="PANTHER" id="PTHR42648:SF27">
    <property type="entry name" value="RNA-DIRECTED DNA POLYMERASE"/>
    <property type="match status" value="1"/>
</dbReference>
<dbReference type="InterPro" id="IPR001584">
    <property type="entry name" value="Integrase_cat-core"/>
</dbReference>
<dbReference type="Pfam" id="PF07727">
    <property type="entry name" value="RVT_2"/>
    <property type="match status" value="1"/>
</dbReference>
<evidence type="ECO:0000313" key="5">
    <source>
        <dbReference type="Proteomes" id="UP001157418"/>
    </source>
</evidence>
<comment type="caution">
    <text evidence="4">The sequence shown here is derived from an EMBL/GenBank/DDBJ whole genome shotgun (WGS) entry which is preliminary data.</text>
</comment>
<accession>A0AAU9LM99</accession>
<dbReference type="PROSITE" id="PS50994">
    <property type="entry name" value="INTEGRASE"/>
    <property type="match status" value="1"/>
</dbReference>
<dbReference type="InterPro" id="IPR036397">
    <property type="entry name" value="RNaseH_sf"/>
</dbReference>
<keyword evidence="5" id="KW-1185">Reference proteome</keyword>
<dbReference type="CDD" id="cd09272">
    <property type="entry name" value="RNase_HI_RT_Ty1"/>
    <property type="match status" value="1"/>
</dbReference>
<dbReference type="Pfam" id="PF25597">
    <property type="entry name" value="SH3_retrovirus"/>
    <property type="match status" value="1"/>
</dbReference>
<dbReference type="InterPro" id="IPR057670">
    <property type="entry name" value="SH3_retrovirus"/>
</dbReference>
<protein>
    <recommendedName>
        <fullName evidence="3">Integrase catalytic domain-containing protein</fullName>
    </recommendedName>
</protein>
<dbReference type="GO" id="GO:0016787">
    <property type="term" value="F:hydrolase activity"/>
    <property type="evidence" value="ECO:0007669"/>
    <property type="project" value="UniProtKB-KW"/>
</dbReference>
<reference evidence="4 5" key="1">
    <citation type="submission" date="2022-01" db="EMBL/GenBank/DDBJ databases">
        <authorList>
            <person name="Xiong W."/>
            <person name="Schranz E."/>
        </authorList>
    </citation>
    <scope>NUCLEOTIDE SEQUENCE [LARGE SCALE GENOMIC DNA]</scope>
</reference>
<gene>
    <name evidence="4" type="ORF">LVIROSA_LOCUS3323</name>
</gene>
<dbReference type="SUPFAM" id="SSF56672">
    <property type="entry name" value="DNA/RNA polymerases"/>
    <property type="match status" value="1"/>
</dbReference>
<feature type="domain" description="Integrase catalytic" evidence="3">
    <location>
        <begin position="23"/>
        <end position="199"/>
    </location>
</feature>
<evidence type="ECO:0000256" key="2">
    <source>
        <dbReference type="ARBA" id="ARBA00022801"/>
    </source>
</evidence>
<organism evidence="4 5">
    <name type="scientific">Lactuca virosa</name>
    <dbReference type="NCBI Taxonomy" id="75947"/>
    <lineage>
        <taxon>Eukaryota</taxon>
        <taxon>Viridiplantae</taxon>
        <taxon>Streptophyta</taxon>
        <taxon>Embryophyta</taxon>
        <taxon>Tracheophyta</taxon>
        <taxon>Spermatophyta</taxon>
        <taxon>Magnoliopsida</taxon>
        <taxon>eudicotyledons</taxon>
        <taxon>Gunneridae</taxon>
        <taxon>Pentapetalae</taxon>
        <taxon>asterids</taxon>
        <taxon>campanulids</taxon>
        <taxon>Asterales</taxon>
        <taxon>Asteraceae</taxon>
        <taxon>Cichorioideae</taxon>
        <taxon>Cichorieae</taxon>
        <taxon>Lactucinae</taxon>
        <taxon>Lactuca</taxon>
    </lineage>
</organism>
<evidence type="ECO:0000259" key="3">
    <source>
        <dbReference type="PROSITE" id="PS50994"/>
    </source>
</evidence>
<keyword evidence="1" id="KW-0479">Metal-binding</keyword>
<dbReference type="InterPro" id="IPR043502">
    <property type="entry name" value="DNA/RNA_pol_sf"/>
</dbReference>
<proteinExistence type="predicted"/>
<dbReference type="GO" id="GO:0015074">
    <property type="term" value="P:DNA integration"/>
    <property type="evidence" value="ECO:0007669"/>
    <property type="project" value="InterPro"/>
</dbReference>
<evidence type="ECO:0000313" key="4">
    <source>
        <dbReference type="EMBL" id="CAH1415477.1"/>
    </source>
</evidence>
<dbReference type="InterPro" id="IPR039537">
    <property type="entry name" value="Retrotran_Ty1/copia-like"/>
</dbReference>
<dbReference type="SUPFAM" id="SSF53098">
    <property type="entry name" value="Ribonuclease H-like"/>
    <property type="match status" value="1"/>
</dbReference>
<dbReference type="InterPro" id="IPR012337">
    <property type="entry name" value="RNaseH-like_sf"/>
</dbReference>
<dbReference type="GO" id="GO:0003676">
    <property type="term" value="F:nucleic acid binding"/>
    <property type="evidence" value="ECO:0007669"/>
    <property type="project" value="InterPro"/>
</dbReference>
<dbReference type="EMBL" id="CAKMRJ010000001">
    <property type="protein sequence ID" value="CAH1415477.1"/>
    <property type="molecule type" value="Genomic_DNA"/>
</dbReference>
<evidence type="ECO:0000256" key="1">
    <source>
        <dbReference type="ARBA" id="ARBA00022723"/>
    </source>
</evidence>
<name>A0AAU9LM99_9ASTR</name>
<dbReference type="Pfam" id="PF00665">
    <property type="entry name" value="rve"/>
    <property type="match status" value="1"/>
</dbReference>
<sequence length="796" mass="90419">MESQESFDLKSDDSCETCLLGKMTKSPFTGTCARGEVLLDLIHTDVCGPFKTATRDANRYYVTFIDDFSRYGYVYLIKHKSETFERFKEFKQEVENQLGRNIKMLRSDRGGEYLSTEFLDYLKECGIVSQLTPPRTPQLNGVAERRNRTLLDMVCSMMSRASLPISFWGYALETAAHILNLVPTKKVAKTPHEMWTGKVPNLDHIKIWGCEAFVRRETHDKLEPRSERCIFIGYPQKYFGYLFYRPRTSDTSNQLEEEISVDPADESILPRRSTRVRNTPEFYYGFHITTEGDTFISDSTLVNLDEPNSVKEAVAGPESAKWKEAMDIEIQSMYDNQVWNLVDNVPGRKTVGCKWIFKKKTDMDGKVHTYKARLVAKGFTQTHGIDYDETFSPVAKIKSIRVMLSIAAFHDYEIWQMDVKTAFLNGKLAEDVYMNQPEGFVSAEYPNKVCKLEKSIYGLKQASRSWNLCFDENVKEFGFSRSEDESCVYVRASGSIVSFLVLYVDDILLIGNDIPTLQEVKSWLGKCFAMKDLGEATYILGIRILRERSKRLIGLSQSIYLDKVLKRFNMQNSKKGELPIQSNAKLSKAQSPSTEDEIAEMSRLPYASVVGSIMYAMTCTRPDVAFALSMVSRYQGNPGKAHWTAVKNILNFQTDRDNFRSQSGWVFTLNGGAITWKSSKQETVADSTCESEYIAASEAAKETIWLRNFIGDLGVVPAIKEPMEIFCDSNSAVALAKEPRDHGRSRHIDRKYHFIRHKIEEGLLVAKRVSSDENPADPLTKGLTRVSICSMRGASG</sequence>
<keyword evidence="2" id="KW-0378">Hydrolase</keyword>
<dbReference type="GO" id="GO:0046872">
    <property type="term" value="F:metal ion binding"/>
    <property type="evidence" value="ECO:0007669"/>
    <property type="project" value="UniProtKB-KW"/>
</dbReference>
<dbReference type="PANTHER" id="PTHR42648">
    <property type="entry name" value="TRANSPOSASE, PUTATIVE-RELATED"/>
    <property type="match status" value="1"/>
</dbReference>